<keyword evidence="1" id="KW-0472">Membrane</keyword>
<evidence type="ECO:0000256" key="1">
    <source>
        <dbReference type="SAM" id="Phobius"/>
    </source>
</evidence>
<dbReference type="EMBL" id="KZ346945">
    <property type="protein sequence ID" value="PIO68751.1"/>
    <property type="molecule type" value="Genomic_DNA"/>
</dbReference>
<reference evidence="2 3" key="1">
    <citation type="submission" date="2015-09" db="EMBL/GenBank/DDBJ databases">
        <title>Draft genome of the parasitic nematode Teladorsagia circumcincta isolate WARC Sus (inbred).</title>
        <authorList>
            <person name="Mitreva M."/>
        </authorList>
    </citation>
    <scope>NUCLEOTIDE SEQUENCE [LARGE SCALE GENOMIC DNA]</scope>
    <source>
        <strain evidence="2 3">S</strain>
    </source>
</reference>
<keyword evidence="1" id="KW-0812">Transmembrane</keyword>
<dbReference type="AlphaFoldDB" id="A0A2G9UEV7"/>
<feature type="transmembrane region" description="Helical" evidence="1">
    <location>
        <begin position="14"/>
        <end position="35"/>
    </location>
</feature>
<name>A0A2G9UEV7_TELCI</name>
<gene>
    <name evidence="2" type="ORF">TELCIR_09448</name>
</gene>
<proteinExistence type="predicted"/>
<keyword evidence="3" id="KW-1185">Reference proteome</keyword>
<dbReference type="Proteomes" id="UP000230423">
    <property type="component" value="Unassembled WGS sequence"/>
</dbReference>
<sequence>MLITSVALICTSDLAKLLCYIGVVCMSTYDLILIFRSCPKKTRRVHIFLCNYRK</sequence>
<keyword evidence="1" id="KW-1133">Transmembrane helix</keyword>
<evidence type="ECO:0000313" key="3">
    <source>
        <dbReference type="Proteomes" id="UP000230423"/>
    </source>
</evidence>
<evidence type="ECO:0000313" key="2">
    <source>
        <dbReference type="EMBL" id="PIO68751.1"/>
    </source>
</evidence>
<organism evidence="2 3">
    <name type="scientific">Teladorsagia circumcincta</name>
    <name type="common">Brown stomach worm</name>
    <name type="synonym">Ostertagia circumcincta</name>
    <dbReference type="NCBI Taxonomy" id="45464"/>
    <lineage>
        <taxon>Eukaryota</taxon>
        <taxon>Metazoa</taxon>
        <taxon>Ecdysozoa</taxon>
        <taxon>Nematoda</taxon>
        <taxon>Chromadorea</taxon>
        <taxon>Rhabditida</taxon>
        <taxon>Rhabditina</taxon>
        <taxon>Rhabditomorpha</taxon>
        <taxon>Strongyloidea</taxon>
        <taxon>Trichostrongylidae</taxon>
        <taxon>Teladorsagia</taxon>
    </lineage>
</organism>
<protein>
    <submittedName>
        <fullName evidence="2">Uncharacterized protein</fullName>
    </submittedName>
</protein>
<accession>A0A2G9UEV7</accession>